<keyword evidence="3" id="KW-1185">Reference proteome</keyword>
<name>A0A8C6M2G1_NOTFU</name>
<dbReference type="GO" id="GO:0003676">
    <property type="term" value="F:nucleic acid binding"/>
    <property type="evidence" value="ECO:0007669"/>
    <property type="project" value="InterPro"/>
</dbReference>
<evidence type="ECO:0000313" key="3">
    <source>
        <dbReference type="Proteomes" id="UP000694548"/>
    </source>
</evidence>
<dbReference type="GeneTree" id="ENSGT01050000244855"/>
<dbReference type="InterPro" id="IPR050951">
    <property type="entry name" value="Retrovirus_Pol_polyprotein"/>
</dbReference>
<proteinExistence type="predicted"/>
<dbReference type="GO" id="GO:0015074">
    <property type="term" value="P:DNA integration"/>
    <property type="evidence" value="ECO:0007669"/>
    <property type="project" value="InterPro"/>
</dbReference>
<accession>A0A8C6M2G1</accession>
<organism evidence="2 3">
    <name type="scientific">Nothobranchius furzeri</name>
    <name type="common">Turquoise killifish</name>
    <dbReference type="NCBI Taxonomy" id="105023"/>
    <lineage>
        <taxon>Eukaryota</taxon>
        <taxon>Metazoa</taxon>
        <taxon>Chordata</taxon>
        <taxon>Craniata</taxon>
        <taxon>Vertebrata</taxon>
        <taxon>Euteleostomi</taxon>
        <taxon>Actinopterygii</taxon>
        <taxon>Neopterygii</taxon>
        <taxon>Teleostei</taxon>
        <taxon>Neoteleostei</taxon>
        <taxon>Acanthomorphata</taxon>
        <taxon>Ovalentaria</taxon>
        <taxon>Atherinomorphae</taxon>
        <taxon>Cyprinodontiformes</taxon>
        <taxon>Nothobranchiidae</taxon>
        <taxon>Nothobranchius</taxon>
    </lineage>
</organism>
<dbReference type="InterPro" id="IPR054465">
    <property type="entry name" value="Integrase_p58-like_C"/>
</dbReference>
<dbReference type="Proteomes" id="UP000694548">
    <property type="component" value="Unassembled WGS sequence"/>
</dbReference>
<dbReference type="PANTHER" id="PTHR37984:SF15">
    <property type="entry name" value="INTEGRASE CATALYTIC DOMAIN-CONTAINING PROTEIN"/>
    <property type="match status" value="1"/>
</dbReference>
<reference evidence="2" key="1">
    <citation type="submission" date="2025-08" db="UniProtKB">
        <authorList>
            <consortium name="Ensembl"/>
        </authorList>
    </citation>
    <scope>IDENTIFICATION</scope>
</reference>
<dbReference type="PANTHER" id="PTHR37984">
    <property type="entry name" value="PROTEIN CBG26694"/>
    <property type="match status" value="1"/>
</dbReference>
<protein>
    <recommendedName>
        <fullName evidence="1">Integrase catalytic domain-containing protein</fullName>
    </recommendedName>
</protein>
<reference evidence="2" key="2">
    <citation type="submission" date="2025-09" db="UniProtKB">
        <authorList>
            <consortium name="Ensembl"/>
        </authorList>
    </citation>
    <scope>IDENTIFICATION</scope>
</reference>
<dbReference type="SUPFAM" id="SSF53098">
    <property type="entry name" value="Ribonuclease H-like"/>
    <property type="match status" value="1"/>
</dbReference>
<dbReference type="Ensembl" id="ENSNFUT00015031583.1">
    <property type="protein sequence ID" value="ENSNFUP00015030223.1"/>
    <property type="gene ID" value="ENSNFUG00015014735.1"/>
</dbReference>
<dbReference type="InterPro" id="IPR001584">
    <property type="entry name" value="Integrase_cat-core"/>
</dbReference>
<dbReference type="InterPro" id="IPR012337">
    <property type="entry name" value="RNaseH-like_sf"/>
</dbReference>
<evidence type="ECO:0000313" key="2">
    <source>
        <dbReference type="Ensembl" id="ENSNFUP00015030223.1"/>
    </source>
</evidence>
<feature type="domain" description="Integrase catalytic" evidence="1">
    <location>
        <begin position="1"/>
        <end position="129"/>
    </location>
</feature>
<dbReference type="InterPro" id="IPR036397">
    <property type="entry name" value="RNaseH_sf"/>
</dbReference>
<dbReference type="Pfam" id="PF00665">
    <property type="entry name" value="rve"/>
    <property type="match status" value="1"/>
</dbReference>
<dbReference type="Gene3D" id="3.30.420.10">
    <property type="entry name" value="Ribonuclease H-like superfamily/Ribonuclease H"/>
    <property type="match status" value="1"/>
</dbReference>
<dbReference type="AlphaFoldDB" id="A0A8C6M2G1"/>
<dbReference type="Pfam" id="PF22938">
    <property type="entry name" value="Integrase_p58_C"/>
    <property type="match status" value="1"/>
</dbReference>
<evidence type="ECO:0000259" key="1">
    <source>
        <dbReference type="PROSITE" id="PS50994"/>
    </source>
</evidence>
<dbReference type="PROSITE" id="PS50994">
    <property type="entry name" value="INTEGRASE"/>
    <property type="match status" value="1"/>
</dbReference>
<sequence length="377" mass="42315">MCAAMRFPEAFPLRTLKAKPVIKAQTTFFSTYDLPKVVQTDQGSNFMSKVFAQVLKVLQIQHQTSSPYHPESQGALERFHQTSKSMLRKYCLDSGKCWDEGLPLLLFAIRETIQESLGFSPADFVFGHTVRGPLRLLKEKWLESPPTETNVLDYVCKFRERLFSACQAAQDNLANSQSKMKARYDKKAVLRSFAPGDKVLVLLPLSGSCLQARFSGPYVVDRKLNDTGYVIKTPDRRKKVCVCHVNMLKRYVTQDDSTAVSLTTPVSVCASASYLLSEDGLTDKNGCVPMAWLGNSAVLKDLDSFLAHLSQPQRADIVALIEANLLIFSDHPSRTSVLAHDIILQNEKPIKQHAYRVNPVKHRLMQQEVDYRGGLSD</sequence>